<dbReference type="EMBL" id="JAAAUQ010000476">
    <property type="protein sequence ID" value="KAF9149895.1"/>
    <property type="molecule type" value="Genomic_DNA"/>
</dbReference>
<name>A0A9P5VAF7_9FUNG</name>
<comment type="caution">
    <text evidence="1">The sequence shown here is derived from an EMBL/GenBank/DDBJ whole genome shotgun (WGS) entry which is preliminary data.</text>
</comment>
<proteinExistence type="predicted"/>
<accession>A0A9P5VAF7</accession>
<reference evidence="1" key="1">
    <citation type="journal article" date="2020" name="Fungal Divers.">
        <title>Resolving the Mortierellaceae phylogeny through synthesis of multi-gene phylogenetics and phylogenomics.</title>
        <authorList>
            <person name="Vandepol N."/>
            <person name="Liber J."/>
            <person name="Desiro A."/>
            <person name="Na H."/>
            <person name="Kennedy M."/>
            <person name="Barry K."/>
            <person name="Grigoriev I.V."/>
            <person name="Miller A.N."/>
            <person name="O'Donnell K."/>
            <person name="Stajich J.E."/>
            <person name="Bonito G."/>
        </authorList>
    </citation>
    <scope>NUCLEOTIDE SEQUENCE</scope>
    <source>
        <strain evidence="1">NRRL 6426</strain>
    </source>
</reference>
<protein>
    <submittedName>
        <fullName evidence="1">Uncharacterized protein</fullName>
    </submittedName>
</protein>
<evidence type="ECO:0000313" key="2">
    <source>
        <dbReference type="Proteomes" id="UP000748756"/>
    </source>
</evidence>
<dbReference type="AlphaFoldDB" id="A0A9P5VAF7"/>
<dbReference type="Proteomes" id="UP000748756">
    <property type="component" value="Unassembled WGS sequence"/>
</dbReference>
<organism evidence="1 2">
    <name type="scientific">Linnemannia schmuckeri</name>
    <dbReference type="NCBI Taxonomy" id="64567"/>
    <lineage>
        <taxon>Eukaryota</taxon>
        <taxon>Fungi</taxon>
        <taxon>Fungi incertae sedis</taxon>
        <taxon>Mucoromycota</taxon>
        <taxon>Mortierellomycotina</taxon>
        <taxon>Mortierellomycetes</taxon>
        <taxon>Mortierellales</taxon>
        <taxon>Mortierellaceae</taxon>
        <taxon>Linnemannia</taxon>
    </lineage>
</organism>
<gene>
    <name evidence="1" type="ORF">BG015_008286</name>
</gene>
<evidence type="ECO:0000313" key="1">
    <source>
        <dbReference type="EMBL" id="KAF9149895.1"/>
    </source>
</evidence>
<sequence length="169" mass="19008">MDHGTFSDLLRYSHHLTRFDIVNILLTEHFSSPVEPVKCPSVRTVNAHYDDMMQLGHDHTLLPTLVMRFPGLFKWEFFWGIPNLKSLGVDTDGDLEVTIDQLDTMPSTAFSGSEILKLSRHPGNNIFEGLNGFLRHVNTLVSIDISSPLADNLTVQDIVPSKSFFAKIV</sequence>
<keyword evidence="2" id="KW-1185">Reference proteome</keyword>